<evidence type="ECO:0000256" key="2">
    <source>
        <dbReference type="ARBA" id="ARBA00003861"/>
    </source>
</evidence>
<comment type="pathway">
    <text evidence="3">Protein modification; protein ubiquitination.</text>
</comment>
<evidence type="ECO:0000256" key="12">
    <source>
        <dbReference type="SAM" id="MobiDB-lite"/>
    </source>
</evidence>
<gene>
    <name evidence="15" type="ORF">OIU77_024935</name>
</gene>
<feature type="compositionally biased region" description="Polar residues" evidence="12">
    <location>
        <begin position="213"/>
        <end position="238"/>
    </location>
</feature>
<evidence type="ECO:0000256" key="5">
    <source>
        <dbReference type="ARBA" id="ARBA00022679"/>
    </source>
</evidence>
<dbReference type="PROSITE" id="PS50011">
    <property type="entry name" value="PROTEIN_KINASE_DOM"/>
    <property type="match status" value="1"/>
</dbReference>
<dbReference type="PROSITE" id="PS00108">
    <property type="entry name" value="PROTEIN_KINASE_ST"/>
    <property type="match status" value="1"/>
</dbReference>
<dbReference type="InterPro" id="IPR014729">
    <property type="entry name" value="Rossmann-like_a/b/a_fold"/>
</dbReference>
<accession>A0ABQ9BVA5</accession>
<evidence type="ECO:0000259" key="14">
    <source>
        <dbReference type="PROSITE" id="PS51698"/>
    </source>
</evidence>
<keyword evidence="9 10" id="KW-0067">ATP-binding</keyword>
<keyword evidence="5" id="KW-0808">Transferase</keyword>
<dbReference type="Gene3D" id="1.10.510.10">
    <property type="entry name" value="Transferase(Phosphotransferase) domain 1"/>
    <property type="match status" value="1"/>
</dbReference>
<reference evidence="15" key="1">
    <citation type="submission" date="2022-10" db="EMBL/GenBank/DDBJ databases">
        <authorList>
            <person name="Hyden B.L."/>
            <person name="Feng K."/>
            <person name="Yates T."/>
            <person name="Jawdy S."/>
            <person name="Smart L.B."/>
            <person name="Muchero W."/>
        </authorList>
    </citation>
    <scope>NUCLEOTIDE SEQUENCE</scope>
    <source>
        <tissue evidence="15">Shoot tip</tissue>
    </source>
</reference>
<evidence type="ECO:0000256" key="10">
    <source>
        <dbReference type="PROSITE-ProRule" id="PRU10141"/>
    </source>
</evidence>
<dbReference type="Pfam" id="PF00069">
    <property type="entry name" value="Pkinase"/>
    <property type="match status" value="1"/>
</dbReference>
<dbReference type="InterPro" id="IPR000719">
    <property type="entry name" value="Prot_kinase_dom"/>
</dbReference>
<sequence>MAVVSPVPDATTQQASPLTLAGDMENGREIVAEPVARVIEDKIFVAVGKSVKEYKWMLIWALQNSGGKRICIVHVHQPSQTIPLMGTKFLASALKEQEVRAYREIERQEMHRMLDEYFLLCRQMGVRAEKLYVEMESIEKGILELISQHGIRKLVMGAAADKRYSKNMMGIKSKKAISVFQQAPASCHIWFICKGHLIHTREGALDGTGMDVGSSSQQTSPRTEAGQSNGGPSTPSSRSDADGSSDEYDVVSRRSASLNSVFSPCSSSGMVNAALVPLVGTEGSKTGLELSILPHKEDLCQSSPPSVLDGSTEDPLFDQLERAMSDAENSRCEAFKEAARRAKAEKDAFEAMRKARASENLYTEESKRRKEVEEELAKEKEELERINRECDELMKELHIAEDQKSLLEKKIEESDQMVKELEQKIISAVGLLQNYKKERDELQKERDIALLEAEELRRSQTETSGTHMFQFFSEISFSEIEEATQHFDPSLKIGEGGYGSIFKGVLRQTQVAVKMLHSNSLQGPAEFQQEVDVLSRMRHPNLITLVGACPEAWTLIYEYLPNGSLEDRLSCRDNTPPLSWQTRIRIAAELCSALIFLHSSKQQSIVHGDLKPANILLDENFVTKLSDFGICRLLYHKEGSSNNTTICRTDPKGTFTYMDPEFLSTGELTPKLLTAREALGITKDVQSALDKGNLKTILDPLAGDWPFLSRKNRPDLVSEVWRVLEPMRASCGGSSFFQLGSEEHFQPPSYFICPIFQEVMRDPHVAADGYTYEAEALKGWLDSGHDTSPMTNLKLAHCDLIPNHALRSAIQEWLQQQ</sequence>
<dbReference type="SUPFAM" id="SSF52402">
    <property type="entry name" value="Adenine nucleotide alpha hydrolases-like"/>
    <property type="match status" value="1"/>
</dbReference>
<feature type="region of interest" description="Disordered" evidence="12">
    <location>
        <begin position="208"/>
        <end position="250"/>
    </location>
</feature>
<comment type="catalytic activity">
    <reaction evidence="1">
        <text>S-ubiquitinyl-[E2 ubiquitin-conjugating enzyme]-L-cysteine + [acceptor protein]-L-lysine = [E2 ubiquitin-conjugating enzyme]-L-cysteine + N(6)-ubiquitinyl-[acceptor protein]-L-lysine.</text>
        <dbReference type="EC" id="2.3.2.27"/>
    </reaction>
</comment>
<protein>
    <recommendedName>
        <fullName evidence="4">RING-type E3 ubiquitin transferase</fullName>
        <ecNumber evidence="4">2.3.2.27</ecNumber>
    </recommendedName>
</protein>
<evidence type="ECO:0000256" key="8">
    <source>
        <dbReference type="ARBA" id="ARBA00022786"/>
    </source>
</evidence>
<dbReference type="CDD" id="cd01989">
    <property type="entry name" value="USP_STK_Ubox_N"/>
    <property type="match status" value="1"/>
</dbReference>
<evidence type="ECO:0000256" key="4">
    <source>
        <dbReference type="ARBA" id="ARBA00012483"/>
    </source>
</evidence>
<evidence type="ECO:0000313" key="16">
    <source>
        <dbReference type="Proteomes" id="UP001141253"/>
    </source>
</evidence>
<evidence type="ECO:0000313" key="15">
    <source>
        <dbReference type="EMBL" id="KAJ6390819.1"/>
    </source>
</evidence>
<keyword evidence="16" id="KW-1185">Reference proteome</keyword>
<dbReference type="Gene3D" id="3.40.50.620">
    <property type="entry name" value="HUPs"/>
    <property type="match status" value="1"/>
</dbReference>
<evidence type="ECO:0000259" key="13">
    <source>
        <dbReference type="PROSITE" id="PS50011"/>
    </source>
</evidence>
<evidence type="ECO:0000256" key="11">
    <source>
        <dbReference type="SAM" id="Coils"/>
    </source>
</evidence>
<dbReference type="SUPFAM" id="SSF57850">
    <property type="entry name" value="RING/U-box"/>
    <property type="match status" value="1"/>
</dbReference>
<dbReference type="InterPro" id="IPR008271">
    <property type="entry name" value="Ser/Thr_kinase_AS"/>
</dbReference>
<dbReference type="EMBL" id="JAPFFI010000006">
    <property type="protein sequence ID" value="KAJ6390819.1"/>
    <property type="molecule type" value="Genomic_DNA"/>
</dbReference>
<dbReference type="InterPro" id="IPR051348">
    <property type="entry name" value="U-box_ubiquitin_ligases"/>
</dbReference>
<keyword evidence="11" id="KW-0175">Coiled coil</keyword>
<dbReference type="InterPro" id="IPR013083">
    <property type="entry name" value="Znf_RING/FYVE/PHD"/>
</dbReference>
<dbReference type="InterPro" id="IPR003613">
    <property type="entry name" value="Ubox_domain"/>
</dbReference>
<evidence type="ECO:0000256" key="3">
    <source>
        <dbReference type="ARBA" id="ARBA00004906"/>
    </source>
</evidence>
<feature type="domain" description="U-box" evidence="14">
    <location>
        <begin position="746"/>
        <end position="817"/>
    </location>
</feature>
<feature type="coiled-coil region" evidence="11">
    <location>
        <begin position="332"/>
        <end position="459"/>
    </location>
</feature>
<dbReference type="Pfam" id="PF04564">
    <property type="entry name" value="U-box"/>
    <property type="match status" value="1"/>
</dbReference>
<comment type="function">
    <text evidence="2">Functions as an E3 ubiquitin ligase.</text>
</comment>
<dbReference type="Gene3D" id="3.30.40.10">
    <property type="entry name" value="Zinc/RING finger domain, C3HC4 (zinc finger)"/>
    <property type="match status" value="1"/>
</dbReference>
<feature type="binding site" evidence="10">
    <location>
        <position position="514"/>
    </location>
    <ligand>
        <name>ATP</name>
        <dbReference type="ChEBI" id="CHEBI:30616"/>
    </ligand>
</feature>
<dbReference type="SMART" id="SM00220">
    <property type="entry name" value="S_TKc"/>
    <property type="match status" value="1"/>
</dbReference>
<evidence type="ECO:0000256" key="6">
    <source>
        <dbReference type="ARBA" id="ARBA00022741"/>
    </source>
</evidence>
<reference evidence="15" key="2">
    <citation type="journal article" date="2023" name="Int. J. Mol. Sci.">
        <title>De Novo Assembly and Annotation of 11 Diverse Shrub Willow (Salix) Genomes Reveals Novel Gene Organization in Sex-Linked Regions.</title>
        <authorList>
            <person name="Hyden B."/>
            <person name="Feng K."/>
            <person name="Yates T.B."/>
            <person name="Jawdy S."/>
            <person name="Cereghino C."/>
            <person name="Smart L.B."/>
            <person name="Muchero W."/>
        </authorList>
    </citation>
    <scope>NUCLEOTIDE SEQUENCE</scope>
    <source>
        <tissue evidence="15">Shoot tip</tissue>
    </source>
</reference>
<dbReference type="Proteomes" id="UP001141253">
    <property type="component" value="Chromosome 2"/>
</dbReference>
<proteinExistence type="predicted"/>
<feature type="domain" description="Protein kinase" evidence="13">
    <location>
        <begin position="487"/>
        <end position="817"/>
    </location>
</feature>
<evidence type="ECO:0000256" key="7">
    <source>
        <dbReference type="ARBA" id="ARBA00022777"/>
    </source>
</evidence>
<organism evidence="15 16">
    <name type="scientific">Salix suchowensis</name>
    <dbReference type="NCBI Taxonomy" id="1278906"/>
    <lineage>
        <taxon>Eukaryota</taxon>
        <taxon>Viridiplantae</taxon>
        <taxon>Streptophyta</taxon>
        <taxon>Embryophyta</taxon>
        <taxon>Tracheophyta</taxon>
        <taxon>Spermatophyta</taxon>
        <taxon>Magnoliopsida</taxon>
        <taxon>eudicotyledons</taxon>
        <taxon>Gunneridae</taxon>
        <taxon>Pentapetalae</taxon>
        <taxon>rosids</taxon>
        <taxon>fabids</taxon>
        <taxon>Malpighiales</taxon>
        <taxon>Salicaceae</taxon>
        <taxon>Saliceae</taxon>
        <taxon>Salix</taxon>
    </lineage>
</organism>
<dbReference type="EC" id="2.3.2.27" evidence="4"/>
<name>A0ABQ9BVA5_9ROSI</name>
<dbReference type="InterPro" id="IPR011009">
    <property type="entry name" value="Kinase-like_dom_sf"/>
</dbReference>
<dbReference type="SUPFAM" id="SSF56112">
    <property type="entry name" value="Protein kinase-like (PK-like)"/>
    <property type="match status" value="1"/>
</dbReference>
<keyword evidence="6 10" id="KW-0547">Nucleotide-binding</keyword>
<dbReference type="PANTHER" id="PTHR45647:SF100">
    <property type="entry name" value="U-BOX DOMAIN-CONTAINING PROTEIN 33"/>
    <property type="match status" value="1"/>
</dbReference>
<dbReference type="Gene3D" id="3.30.200.20">
    <property type="entry name" value="Phosphorylase Kinase, domain 1"/>
    <property type="match status" value="1"/>
</dbReference>
<evidence type="ECO:0000256" key="1">
    <source>
        <dbReference type="ARBA" id="ARBA00000900"/>
    </source>
</evidence>
<dbReference type="CDD" id="cd16655">
    <property type="entry name" value="RING-Ubox_WDSUB1-like"/>
    <property type="match status" value="1"/>
</dbReference>
<comment type="caution">
    <text evidence="15">The sequence shown here is derived from an EMBL/GenBank/DDBJ whole genome shotgun (WGS) entry which is preliminary data.</text>
</comment>
<dbReference type="PROSITE" id="PS51698">
    <property type="entry name" value="U_BOX"/>
    <property type="match status" value="1"/>
</dbReference>
<dbReference type="PROSITE" id="PS00107">
    <property type="entry name" value="PROTEIN_KINASE_ATP"/>
    <property type="match status" value="1"/>
</dbReference>
<dbReference type="InterPro" id="IPR017441">
    <property type="entry name" value="Protein_kinase_ATP_BS"/>
</dbReference>
<dbReference type="PANTHER" id="PTHR45647">
    <property type="entry name" value="OS02G0152300 PROTEIN"/>
    <property type="match status" value="1"/>
</dbReference>
<evidence type="ECO:0000256" key="9">
    <source>
        <dbReference type="ARBA" id="ARBA00022840"/>
    </source>
</evidence>
<dbReference type="SMART" id="SM00504">
    <property type="entry name" value="Ubox"/>
    <property type="match status" value="1"/>
</dbReference>
<keyword evidence="7" id="KW-0418">Kinase</keyword>
<keyword evidence="8" id="KW-0833">Ubl conjugation pathway</keyword>